<sequence length="354" mass="38950">MSNKLPDKTNQDKKFGAKSASKTADSAASKKQGTGGEDSVKGRQTSNSKKTSSEGPVDEGDAGQFEDVDLSDPPREETEAEKSGFEMIDHADAPHSSRNEQADHKYKYPENFVIAHPDDEAMFFAPTLLALTKPALGNQFVIICFSSGDADGLGHIRKEELVKSALHLGIRSSEHVVVIEDKNFQDSMTATWDARLISQTLTKFFAPNSSTTPATTKLETRIDALITFDEGGVSGHPNHISLYHGCVAFLRSLVQGRSGWECPVKLYTLTSTNVVRKYSSVMDAAVTVLACIFKTKERGAYPTPLMMVSLPSDVKKAQEAMTTAHKSQMRWFRWGWIGVSRYMVMNDLNKQKGC</sequence>
<dbReference type="PANTHER" id="PTHR12993">
    <property type="entry name" value="N-ACETYLGLUCOSAMINYL-PHOSPHATIDYLINOSITOL DE-N-ACETYLASE-RELATED"/>
    <property type="match status" value="1"/>
</dbReference>
<evidence type="ECO:0000256" key="1">
    <source>
        <dbReference type="ARBA" id="ARBA00006066"/>
    </source>
</evidence>
<feature type="compositionally biased region" description="Acidic residues" evidence="3">
    <location>
        <begin position="56"/>
        <end position="70"/>
    </location>
</feature>
<protein>
    <recommendedName>
        <fullName evidence="2">N-acetylglucosaminylphosphatidylinositol deacetylase</fullName>
        <ecNumber evidence="2">3.5.1.89</ecNumber>
    </recommendedName>
</protein>
<dbReference type="GO" id="GO:0005783">
    <property type="term" value="C:endoplasmic reticulum"/>
    <property type="evidence" value="ECO:0007669"/>
    <property type="project" value="TreeGrafter"/>
</dbReference>
<dbReference type="Pfam" id="PF02585">
    <property type="entry name" value="PIG-L"/>
    <property type="match status" value="1"/>
</dbReference>
<feature type="region of interest" description="Disordered" evidence="3">
    <location>
        <begin position="1"/>
        <end position="101"/>
    </location>
</feature>
<dbReference type="GO" id="GO:0006506">
    <property type="term" value="P:GPI anchor biosynthetic process"/>
    <property type="evidence" value="ECO:0007669"/>
    <property type="project" value="UniProtKB-UniPathway"/>
</dbReference>
<dbReference type="AlphaFoldDB" id="A0A8H6RNX2"/>
<comment type="similarity">
    <text evidence="1">Belongs to the PIGL family.</text>
</comment>
<evidence type="ECO:0000256" key="2">
    <source>
        <dbReference type="ARBA" id="ARBA00012176"/>
    </source>
</evidence>
<dbReference type="InterPro" id="IPR024078">
    <property type="entry name" value="LmbE-like_dom_sf"/>
</dbReference>
<comment type="caution">
    <text evidence="4">The sequence shown here is derived from an EMBL/GenBank/DDBJ whole genome shotgun (WGS) entry which is preliminary data.</text>
</comment>
<dbReference type="EC" id="3.5.1.89" evidence="2"/>
<dbReference type="InterPro" id="IPR003737">
    <property type="entry name" value="GlcNAc_PI_deacetylase-related"/>
</dbReference>
<feature type="compositionally biased region" description="Low complexity" evidence="3">
    <location>
        <begin position="17"/>
        <end position="31"/>
    </location>
</feature>
<dbReference type="Gene3D" id="3.40.50.10320">
    <property type="entry name" value="LmbE-like"/>
    <property type="match status" value="1"/>
</dbReference>
<dbReference type="PANTHER" id="PTHR12993:SF11">
    <property type="entry name" value="N-ACETYLGLUCOSAMINYL-PHOSPHATIDYLINOSITOL DE-N-ACETYLASE"/>
    <property type="match status" value="1"/>
</dbReference>
<organism evidence="4 5">
    <name type="scientific">Pseudocercospora fuligena</name>
    <dbReference type="NCBI Taxonomy" id="685502"/>
    <lineage>
        <taxon>Eukaryota</taxon>
        <taxon>Fungi</taxon>
        <taxon>Dikarya</taxon>
        <taxon>Ascomycota</taxon>
        <taxon>Pezizomycotina</taxon>
        <taxon>Dothideomycetes</taxon>
        <taxon>Dothideomycetidae</taxon>
        <taxon>Mycosphaerellales</taxon>
        <taxon>Mycosphaerellaceae</taxon>
        <taxon>Pseudocercospora</taxon>
    </lineage>
</organism>
<reference evidence="4" key="1">
    <citation type="submission" date="2020-04" db="EMBL/GenBank/DDBJ databases">
        <title>Draft genome resource of the tomato pathogen Pseudocercospora fuligena.</title>
        <authorList>
            <person name="Zaccaron A."/>
        </authorList>
    </citation>
    <scope>NUCLEOTIDE SEQUENCE</scope>
    <source>
        <strain evidence="4">PF001</strain>
    </source>
</reference>
<keyword evidence="5" id="KW-1185">Reference proteome</keyword>
<dbReference type="GO" id="GO:0000225">
    <property type="term" value="F:N-acetylglucosaminylphosphatidylinositol deacetylase activity"/>
    <property type="evidence" value="ECO:0007669"/>
    <property type="project" value="UniProtKB-EC"/>
</dbReference>
<evidence type="ECO:0000313" key="4">
    <source>
        <dbReference type="EMBL" id="KAF7194471.1"/>
    </source>
</evidence>
<proteinExistence type="inferred from homology"/>
<dbReference type="EMBL" id="JABCIY010000061">
    <property type="protein sequence ID" value="KAF7194471.1"/>
    <property type="molecule type" value="Genomic_DNA"/>
</dbReference>
<evidence type="ECO:0000313" key="5">
    <source>
        <dbReference type="Proteomes" id="UP000660729"/>
    </source>
</evidence>
<name>A0A8H6RNX2_9PEZI</name>
<dbReference type="SUPFAM" id="SSF102588">
    <property type="entry name" value="LmbE-like"/>
    <property type="match status" value="1"/>
</dbReference>
<feature type="compositionally biased region" description="Polar residues" evidence="3">
    <location>
        <begin position="42"/>
        <end position="54"/>
    </location>
</feature>
<feature type="compositionally biased region" description="Basic and acidic residues" evidence="3">
    <location>
        <begin position="72"/>
        <end position="101"/>
    </location>
</feature>
<dbReference type="UniPathway" id="UPA00196"/>
<dbReference type="OrthoDB" id="440160at2759"/>
<dbReference type="Proteomes" id="UP000660729">
    <property type="component" value="Unassembled WGS sequence"/>
</dbReference>
<gene>
    <name evidence="4" type="ORF">HII31_04276</name>
</gene>
<feature type="compositionally biased region" description="Basic and acidic residues" evidence="3">
    <location>
        <begin position="1"/>
        <end position="15"/>
    </location>
</feature>
<evidence type="ECO:0000256" key="3">
    <source>
        <dbReference type="SAM" id="MobiDB-lite"/>
    </source>
</evidence>
<dbReference type="GO" id="GO:0016020">
    <property type="term" value="C:membrane"/>
    <property type="evidence" value="ECO:0007669"/>
    <property type="project" value="GOC"/>
</dbReference>
<accession>A0A8H6RNX2</accession>